<organism evidence="7 8">
    <name type="scientific">Ginsengibacter hankyongi</name>
    <dbReference type="NCBI Taxonomy" id="2607284"/>
    <lineage>
        <taxon>Bacteria</taxon>
        <taxon>Pseudomonadati</taxon>
        <taxon>Bacteroidota</taxon>
        <taxon>Chitinophagia</taxon>
        <taxon>Chitinophagales</taxon>
        <taxon>Chitinophagaceae</taxon>
        <taxon>Ginsengibacter</taxon>
    </lineage>
</organism>
<dbReference type="GO" id="GO:0009279">
    <property type="term" value="C:cell outer membrane"/>
    <property type="evidence" value="ECO:0007669"/>
    <property type="project" value="UniProtKB-SubCell"/>
</dbReference>
<keyword evidence="5" id="KW-0998">Cell outer membrane</keyword>
<evidence type="ECO:0000259" key="6">
    <source>
        <dbReference type="Pfam" id="PF07980"/>
    </source>
</evidence>
<sequence length="556" mass="59936">MALLFLAVGVMAGCTKLNGKLNGTLSTSQAAAALGPAGTGYLLAGAYADLTFLAGQDQLFSLEENTADESLVPTRGGDWDDNGVWRVLHNHTWDANHGQLLSVFNNLNKLNFDATNVLGYNPTPAQAAQAKVLRAYALFYLLDLYGQFPIRNPGDNLLLAPDVKAGAEAADFIISELTAAVADLPAATGSNANIANKDVANTLLMKCYLQKGTFANRAAPTFDPADLAKVVSIGTAIIASNTYSYSPNYFDNFSPNNHGTKEAIFMYPNTGGVSTNHAGTEARWNMTLHYNSWDKQAPNAGWNGFSTISDFYNSFGATTATLASNRVGGFFTGVGAKNNADTLLDQRLGGRTTSNLTDYQTSGIRSGFLIGQQYDETGAAEKDRKGNPLAFDPAIAADMKETGTNLEITGIRVIKYPPDYNHYGGPANNNLMIFRYPDVVLMVAEAKLRIDASEGTNNAPGHALGMVNDLRAARSAAPLPSITLVNTSNIYAVNTLLAERGREFYWESLRRTDLERFGVYNTIWQYKPTDDPKNLLFPVPSQALAANPNLKQNPGY</sequence>
<dbReference type="Gene3D" id="1.25.40.390">
    <property type="match status" value="1"/>
</dbReference>
<comment type="similarity">
    <text evidence="2">Belongs to the SusD family.</text>
</comment>
<comment type="caution">
    <text evidence="7">The sequence shown here is derived from an EMBL/GenBank/DDBJ whole genome shotgun (WGS) entry which is preliminary data.</text>
</comment>
<dbReference type="EMBL" id="VYQF01000004">
    <property type="protein sequence ID" value="KAA9038238.1"/>
    <property type="molecule type" value="Genomic_DNA"/>
</dbReference>
<evidence type="ECO:0000256" key="4">
    <source>
        <dbReference type="ARBA" id="ARBA00023136"/>
    </source>
</evidence>
<dbReference type="SUPFAM" id="SSF48452">
    <property type="entry name" value="TPR-like"/>
    <property type="match status" value="1"/>
</dbReference>
<feature type="domain" description="RagB/SusD" evidence="6">
    <location>
        <begin position="261"/>
        <end position="524"/>
    </location>
</feature>
<protein>
    <submittedName>
        <fullName evidence="7">RagB/SusD family nutrient uptake outer membrane protein</fullName>
    </submittedName>
</protein>
<evidence type="ECO:0000256" key="2">
    <source>
        <dbReference type="ARBA" id="ARBA00006275"/>
    </source>
</evidence>
<proteinExistence type="inferred from homology"/>
<reference evidence="7 8" key="1">
    <citation type="submission" date="2019-09" db="EMBL/GenBank/DDBJ databases">
        <title>Draft genome sequence of Ginsengibacter sp. BR5-29.</title>
        <authorList>
            <person name="Im W.-T."/>
        </authorList>
    </citation>
    <scope>NUCLEOTIDE SEQUENCE [LARGE SCALE GENOMIC DNA]</scope>
    <source>
        <strain evidence="7 8">BR5-29</strain>
    </source>
</reference>
<dbReference type="Pfam" id="PF07980">
    <property type="entry name" value="SusD_RagB"/>
    <property type="match status" value="1"/>
</dbReference>
<keyword evidence="4" id="KW-0472">Membrane</keyword>
<comment type="subcellular location">
    <subcellularLocation>
        <location evidence="1">Cell outer membrane</location>
    </subcellularLocation>
</comment>
<evidence type="ECO:0000313" key="7">
    <source>
        <dbReference type="EMBL" id="KAA9038238.1"/>
    </source>
</evidence>
<dbReference type="InterPro" id="IPR011990">
    <property type="entry name" value="TPR-like_helical_dom_sf"/>
</dbReference>
<evidence type="ECO:0000256" key="1">
    <source>
        <dbReference type="ARBA" id="ARBA00004442"/>
    </source>
</evidence>
<gene>
    <name evidence="7" type="ORF">FW778_15600</name>
</gene>
<dbReference type="InterPro" id="IPR012944">
    <property type="entry name" value="SusD_RagB_dom"/>
</dbReference>
<keyword evidence="8" id="KW-1185">Reference proteome</keyword>
<evidence type="ECO:0000313" key="8">
    <source>
        <dbReference type="Proteomes" id="UP000326903"/>
    </source>
</evidence>
<keyword evidence="3" id="KW-0732">Signal</keyword>
<evidence type="ECO:0000256" key="3">
    <source>
        <dbReference type="ARBA" id="ARBA00022729"/>
    </source>
</evidence>
<evidence type="ECO:0000256" key="5">
    <source>
        <dbReference type="ARBA" id="ARBA00023237"/>
    </source>
</evidence>
<accession>A0A5J5IFD8</accession>
<dbReference type="AlphaFoldDB" id="A0A5J5IFD8"/>
<dbReference type="Proteomes" id="UP000326903">
    <property type="component" value="Unassembled WGS sequence"/>
</dbReference>
<name>A0A5J5IFD8_9BACT</name>